<accession>A0A1L0CI47</accession>
<evidence type="ECO:0000313" key="2">
    <source>
        <dbReference type="EMBL" id="SGZ38445.1"/>
    </source>
</evidence>
<gene>
    <name evidence="2" type="ORF">HGUI_00645</name>
</gene>
<keyword evidence="3" id="KW-1185">Reference proteome</keyword>
<dbReference type="Proteomes" id="UP000183365">
    <property type="component" value="Unassembled WGS sequence"/>
</dbReference>
<sequence length="344" mass="40099">MSEEKNYQSDNLHKRLSLMENEINELNEILLENLDNSNKIKINYSNNDETIHDKIDQDIDDLKNVILNDKIDILDDMKKSETPPLEQKVNKNWAVYTNQEGRRIHEIPVKQKIKELEQNPNITNIAPANKTPKKSTISSSNKENQKEQSLSPVSANINEKDIQQANNNDCTVSENPQVSVVDDVKPIKDYKVSSSSKTKNPFRVVSVTKSKQTSPNFVKEEEIEDENKESFLQKVKADEEDTTYEETQVPNDMDVLLKLHDHICRKINKLSSELDYIDNIIESRYSYSLTYDELKQFKKGKIILEKYMDKKFKQKYELENKMSIKFRQLKLEGKLNSELFFGNN</sequence>
<proteinExistence type="predicted"/>
<dbReference type="VEuPathDB" id="FungiDB:HGUI_00645"/>
<dbReference type="EMBL" id="FQNF01000007">
    <property type="protein sequence ID" value="SGZ38445.1"/>
    <property type="molecule type" value="Genomic_DNA"/>
</dbReference>
<reference evidence="3" key="1">
    <citation type="submission" date="2016-11" db="EMBL/GenBank/DDBJ databases">
        <authorList>
            <person name="Guldener U."/>
        </authorList>
    </citation>
    <scope>NUCLEOTIDE SEQUENCE [LARGE SCALE GENOMIC DNA]</scope>
</reference>
<feature type="region of interest" description="Disordered" evidence="1">
    <location>
        <begin position="118"/>
        <end position="153"/>
    </location>
</feature>
<name>A0A1L0CI47_9ASCO</name>
<dbReference type="AlphaFoldDB" id="A0A1L0CI47"/>
<evidence type="ECO:0000313" key="3">
    <source>
        <dbReference type="Proteomes" id="UP000183365"/>
    </source>
</evidence>
<evidence type="ECO:0000256" key="1">
    <source>
        <dbReference type="SAM" id="MobiDB-lite"/>
    </source>
</evidence>
<protein>
    <submittedName>
        <fullName evidence="2">Uncharacterized protein</fullName>
    </submittedName>
</protein>
<feature type="compositionally biased region" description="Polar residues" evidence="1">
    <location>
        <begin position="134"/>
        <end position="153"/>
    </location>
</feature>
<organism evidence="2 3">
    <name type="scientific">Hanseniaspora guilliermondii</name>
    <dbReference type="NCBI Taxonomy" id="56406"/>
    <lineage>
        <taxon>Eukaryota</taxon>
        <taxon>Fungi</taxon>
        <taxon>Dikarya</taxon>
        <taxon>Ascomycota</taxon>
        <taxon>Saccharomycotina</taxon>
        <taxon>Saccharomycetes</taxon>
        <taxon>Saccharomycodales</taxon>
        <taxon>Saccharomycodaceae</taxon>
        <taxon>Hanseniaspora</taxon>
    </lineage>
</organism>
<dbReference type="OrthoDB" id="3973268at2759"/>